<comment type="caution">
    <text evidence="9">The sequence shown here is derived from an EMBL/GenBank/DDBJ whole genome shotgun (WGS) entry which is preliminary data.</text>
</comment>
<keyword evidence="3 4" id="KW-0326">Glycosidase</keyword>
<dbReference type="SUPFAM" id="SSF51445">
    <property type="entry name" value="(Trans)glycosidases"/>
    <property type="match status" value="1"/>
</dbReference>
<dbReference type="InterPro" id="IPR001764">
    <property type="entry name" value="Glyco_hydro_3_N"/>
</dbReference>
<dbReference type="RefSeq" id="WP_189612581.1">
    <property type="nucleotide sequence ID" value="NZ_BMXR01000014.1"/>
</dbReference>
<dbReference type="PRINTS" id="PR00133">
    <property type="entry name" value="GLHYDRLASE3"/>
</dbReference>
<dbReference type="InterPro" id="IPR002772">
    <property type="entry name" value="Glyco_hydro_3_C"/>
</dbReference>
<evidence type="ECO:0000313" key="9">
    <source>
        <dbReference type="EMBL" id="GGX70600.1"/>
    </source>
</evidence>
<evidence type="ECO:0000259" key="8">
    <source>
        <dbReference type="Pfam" id="PF18559"/>
    </source>
</evidence>
<reference evidence="9" key="1">
    <citation type="journal article" date="2014" name="Int. J. Syst. Evol. Microbiol.">
        <title>Complete genome sequence of Corynebacterium casei LMG S-19264T (=DSM 44701T), isolated from a smear-ripened cheese.</title>
        <authorList>
            <consortium name="US DOE Joint Genome Institute (JGI-PGF)"/>
            <person name="Walter F."/>
            <person name="Albersmeier A."/>
            <person name="Kalinowski J."/>
            <person name="Ruckert C."/>
        </authorList>
    </citation>
    <scope>NUCLEOTIDE SEQUENCE</scope>
    <source>
        <strain evidence="9">KCTC 22169</strain>
    </source>
</reference>
<dbReference type="PANTHER" id="PTHR30620">
    <property type="entry name" value="PERIPLASMIC BETA-GLUCOSIDASE-RELATED"/>
    <property type="match status" value="1"/>
</dbReference>
<dbReference type="EMBL" id="BMXR01000014">
    <property type="protein sequence ID" value="GGX70600.1"/>
    <property type="molecule type" value="Genomic_DNA"/>
</dbReference>
<dbReference type="Proteomes" id="UP000626148">
    <property type="component" value="Unassembled WGS sequence"/>
</dbReference>
<dbReference type="Pfam" id="PF18559">
    <property type="entry name" value="Exop_C"/>
    <property type="match status" value="1"/>
</dbReference>
<dbReference type="SUPFAM" id="SSF49785">
    <property type="entry name" value="Galactose-binding domain-like"/>
    <property type="match status" value="2"/>
</dbReference>
<dbReference type="InterPro" id="IPR017853">
    <property type="entry name" value="GH"/>
</dbReference>
<evidence type="ECO:0000256" key="4">
    <source>
        <dbReference type="RuleBase" id="RU361161"/>
    </source>
</evidence>
<proteinExistence type="inferred from homology"/>
<feature type="domain" description="ExoP galactose-binding-like" evidence="8">
    <location>
        <begin position="711"/>
        <end position="851"/>
    </location>
</feature>
<dbReference type="Pfam" id="PF01915">
    <property type="entry name" value="Glyco_hydro_3_C"/>
    <property type="match status" value="1"/>
</dbReference>
<dbReference type="InterPro" id="IPR019800">
    <property type="entry name" value="Glyco_hydro_3_AS"/>
</dbReference>
<dbReference type="SUPFAM" id="SSF52279">
    <property type="entry name" value="Beta-D-glucan exohydrolase, C-terminal domain"/>
    <property type="match status" value="1"/>
</dbReference>
<dbReference type="InterPro" id="IPR036962">
    <property type="entry name" value="Glyco_hydro_3_N_sf"/>
</dbReference>
<dbReference type="InterPro" id="IPR051915">
    <property type="entry name" value="Cellulose_Degrad_GH3"/>
</dbReference>
<keyword evidence="10" id="KW-1185">Reference proteome</keyword>
<protein>
    <submittedName>
        <fullName evidence="9">Beta-glucosidase</fullName>
    </submittedName>
</protein>
<dbReference type="PROSITE" id="PS00775">
    <property type="entry name" value="GLYCOSYL_HYDROL_F3"/>
    <property type="match status" value="1"/>
</dbReference>
<accession>A0A918KQ71</accession>
<feature type="domain" description="Glycoside hydrolase family 3 N-terminal" evidence="6">
    <location>
        <begin position="76"/>
        <end position="394"/>
    </location>
</feature>
<feature type="domain" description="Glycoside hydrolase family 3 C-terminal" evidence="7">
    <location>
        <begin position="435"/>
        <end position="645"/>
    </location>
</feature>
<sequence>MKFHTPLLTAAALAVLTGCVADNAKDDKQQDDGGDTKQSQTLSYRTDHTDWPSVDSAIDLDPNIEAEIDTLLMNMTLAEKVGQMVQPEIKNATPQDVIDYHLGSVLNGGGSWPGNDKYATAADWVALADQYYDASMNTDDGKAGIPLIWGTDAVHGHSNVHGATIFPHNIGLGAANDPDLIKRIGEATAKQVAVTGIDWTFAPTLAVVRDDRWGRTYEGYSEDAEIVYHYGGAMVEGLQGDFSDDQVVATAKHYIGDGGTELGKDQGDNLASETDLINVHGQGYYSSLSAGVQTVMATFNSWQGEKVHGHKYLLTDVLKEKMNFDGFVVSDWNGIGQVDGCTNADCPQAINAGIDMIMVPDDWKAFIDNTIQSVNDGDIAMSRIDDAVRRILRVKMRSGLFDKPKPSERTDAGDDAQLATAEMRSLAREAVRESLVLLKNENQVLPLAKDAKILVAGESANNLENQTGGWTLTWQGTGNTNADFPNSDSIFDGIVEVAADGTIELNEDGSQADDTYDAIIAVIGEPPYAEGVGDITKYETLAFEEHYAEQSALLETLRTNAPGVPIVTVYVGGRPLWMNPELNDSDAFVAAWLPGTEGAGVADVLFGDFEFSGKLSYSWPATDCQVPLNKGDGETALFPYGFGLTTADDGALSVLAEDRSDKGCDAPDVTDAGTTDQPLDVFTNGANQGDYVLRIGGPSNWSGTDVSVDPAATTTLPSNEVTVTTEDGQIQHSAKRVDWAATGQLYSQSTDMTGTDLSPYANSQTSLQFRVKVNEAPASSTVNLSMHCEYPCGADINIAGMLGDLTVGEWSDISVPLQCFLDNGLDITNVNTPFLLYTDNTMDLSVENVRWVPNTAGENPDCSAIAPTEPAPVVDADTDVYIDAIADTDLFKQPGVWAANTDTWAEDPSFITLDAAFNDGTSTVVDAQYGDSSVHKGVVLFSTTEALDLSSLASSGRIQFDLKVVDLAGATGMVGKSVCSSDPDNCNTGDIALNYTVGSWVTNEISFADYPDFTWAELTSVLEILPVWADDHSNVHFQVDNVRILAN</sequence>
<dbReference type="AlphaFoldDB" id="A0A918KQ71"/>
<name>A0A918KQ71_9GAMM</name>
<evidence type="ECO:0000259" key="6">
    <source>
        <dbReference type="Pfam" id="PF00933"/>
    </source>
</evidence>
<dbReference type="Gene3D" id="2.60.120.430">
    <property type="entry name" value="Galactose-binding lectin"/>
    <property type="match status" value="1"/>
</dbReference>
<evidence type="ECO:0000256" key="1">
    <source>
        <dbReference type="ARBA" id="ARBA00005336"/>
    </source>
</evidence>
<dbReference type="PROSITE" id="PS51257">
    <property type="entry name" value="PROKAR_LIPOPROTEIN"/>
    <property type="match status" value="1"/>
</dbReference>
<feature type="compositionally biased region" description="Basic and acidic residues" evidence="5">
    <location>
        <begin position="24"/>
        <end position="35"/>
    </location>
</feature>
<evidence type="ECO:0000313" key="10">
    <source>
        <dbReference type="Proteomes" id="UP000626148"/>
    </source>
</evidence>
<dbReference type="GO" id="GO:0009251">
    <property type="term" value="P:glucan catabolic process"/>
    <property type="evidence" value="ECO:0007669"/>
    <property type="project" value="TreeGrafter"/>
</dbReference>
<evidence type="ECO:0000256" key="5">
    <source>
        <dbReference type="SAM" id="MobiDB-lite"/>
    </source>
</evidence>
<dbReference type="InterPro" id="IPR008979">
    <property type="entry name" value="Galactose-bd-like_sf"/>
</dbReference>
<comment type="similarity">
    <text evidence="1 4">Belongs to the glycosyl hydrolase 3 family.</text>
</comment>
<dbReference type="Gene3D" id="3.40.50.1700">
    <property type="entry name" value="Glycoside hydrolase family 3 C-terminal domain"/>
    <property type="match status" value="1"/>
</dbReference>
<gene>
    <name evidence="9" type="ORF">GCM10007392_42590</name>
</gene>
<evidence type="ECO:0000259" key="7">
    <source>
        <dbReference type="Pfam" id="PF01915"/>
    </source>
</evidence>
<keyword evidence="2 4" id="KW-0378">Hydrolase</keyword>
<dbReference type="InterPro" id="IPR041443">
    <property type="entry name" value="Exop_C"/>
</dbReference>
<evidence type="ECO:0000256" key="2">
    <source>
        <dbReference type="ARBA" id="ARBA00022801"/>
    </source>
</evidence>
<dbReference type="Pfam" id="PF00933">
    <property type="entry name" value="Glyco_hydro_3"/>
    <property type="match status" value="1"/>
</dbReference>
<dbReference type="PANTHER" id="PTHR30620:SF77">
    <property type="entry name" value="LYSOSOMAL BETA GLUCOSIDASE-LIKE"/>
    <property type="match status" value="1"/>
</dbReference>
<organism evidence="9 10">
    <name type="scientific">Saccharospirillum salsuginis</name>
    <dbReference type="NCBI Taxonomy" id="418750"/>
    <lineage>
        <taxon>Bacteria</taxon>
        <taxon>Pseudomonadati</taxon>
        <taxon>Pseudomonadota</taxon>
        <taxon>Gammaproteobacteria</taxon>
        <taxon>Oceanospirillales</taxon>
        <taxon>Saccharospirillaceae</taxon>
        <taxon>Saccharospirillum</taxon>
    </lineage>
</organism>
<reference evidence="9" key="2">
    <citation type="submission" date="2020-09" db="EMBL/GenBank/DDBJ databases">
        <authorList>
            <person name="Sun Q."/>
            <person name="Kim S."/>
        </authorList>
    </citation>
    <scope>NUCLEOTIDE SEQUENCE</scope>
    <source>
        <strain evidence="9">KCTC 22169</strain>
    </source>
</reference>
<feature type="region of interest" description="Disordered" evidence="5">
    <location>
        <begin position="24"/>
        <end position="48"/>
    </location>
</feature>
<dbReference type="GO" id="GO:0008422">
    <property type="term" value="F:beta-glucosidase activity"/>
    <property type="evidence" value="ECO:0007669"/>
    <property type="project" value="TreeGrafter"/>
</dbReference>
<dbReference type="InterPro" id="IPR036881">
    <property type="entry name" value="Glyco_hydro_3_C_sf"/>
</dbReference>
<dbReference type="Gene3D" id="3.20.20.300">
    <property type="entry name" value="Glycoside hydrolase, family 3, N-terminal domain"/>
    <property type="match status" value="1"/>
</dbReference>
<evidence type="ECO:0000256" key="3">
    <source>
        <dbReference type="ARBA" id="ARBA00023295"/>
    </source>
</evidence>